<name>A0A0A8ZI52_ARUDO</name>
<dbReference type="AlphaFoldDB" id="A0A0A8ZI52"/>
<accession>A0A0A8ZI52</accession>
<sequence>MSCQSEYEMEIMHSYCLKDEFLLVPRSGCGYTLFYSCKRESRATICISPLNIIDMLLSFLISMPGMFTSFKHVMFMCTSLEFFKS</sequence>
<reference evidence="1" key="1">
    <citation type="submission" date="2014-09" db="EMBL/GenBank/DDBJ databases">
        <authorList>
            <person name="Magalhaes I.L.F."/>
            <person name="Oliveira U."/>
            <person name="Santos F.R."/>
            <person name="Vidigal T.H.D.A."/>
            <person name="Brescovit A.D."/>
            <person name="Santos A.J."/>
        </authorList>
    </citation>
    <scope>NUCLEOTIDE SEQUENCE</scope>
    <source>
        <tissue evidence="1">Shoot tissue taken approximately 20 cm above the soil surface</tissue>
    </source>
</reference>
<reference evidence="1" key="2">
    <citation type="journal article" date="2015" name="Data Brief">
        <title>Shoot transcriptome of the giant reed, Arundo donax.</title>
        <authorList>
            <person name="Barrero R.A."/>
            <person name="Guerrero F.D."/>
            <person name="Moolhuijzen P."/>
            <person name="Goolsby J.A."/>
            <person name="Tidwell J."/>
            <person name="Bellgard S.E."/>
            <person name="Bellgard M.I."/>
        </authorList>
    </citation>
    <scope>NUCLEOTIDE SEQUENCE</scope>
    <source>
        <tissue evidence="1">Shoot tissue taken approximately 20 cm above the soil surface</tissue>
    </source>
</reference>
<organism evidence="1">
    <name type="scientific">Arundo donax</name>
    <name type="common">Giant reed</name>
    <name type="synonym">Donax arundinaceus</name>
    <dbReference type="NCBI Taxonomy" id="35708"/>
    <lineage>
        <taxon>Eukaryota</taxon>
        <taxon>Viridiplantae</taxon>
        <taxon>Streptophyta</taxon>
        <taxon>Embryophyta</taxon>
        <taxon>Tracheophyta</taxon>
        <taxon>Spermatophyta</taxon>
        <taxon>Magnoliopsida</taxon>
        <taxon>Liliopsida</taxon>
        <taxon>Poales</taxon>
        <taxon>Poaceae</taxon>
        <taxon>PACMAD clade</taxon>
        <taxon>Arundinoideae</taxon>
        <taxon>Arundineae</taxon>
        <taxon>Arundo</taxon>
    </lineage>
</organism>
<evidence type="ECO:0000313" key="1">
    <source>
        <dbReference type="EMBL" id="JAD38486.1"/>
    </source>
</evidence>
<dbReference type="EMBL" id="GBRH01259409">
    <property type="protein sequence ID" value="JAD38486.1"/>
    <property type="molecule type" value="Transcribed_RNA"/>
</dbReference>
<protein>
    <submittedName>
        <fullName evidence="1">Uncharacterized protein</fullName>
    </submittedName>
</protein>
<proteinExistence type="predicted"/>